<organism evidence="3 4">
    <name type="scientific">Thalassotalea euphylliae</name>
    <dbReference type="NCBI Taxonomy" id="1655234"/>
    <lineage>
        <taxon>Bacteria</taxon>
        <taxon>Pseudomonadati</taxon>
        <taxon>Pseudomonadota</taxon>
        <taxon>Gammaproteobacteria</taxon>
        <taxon>Alteromonadales</taxon>
        <taxon>Colwelliaceae</taxon>
        <taxon>Thalassotalea</taxon>
    </lineage>
</organism>
<accession>A0A3E0TNR8</accession>
<comment type="caution">
    <text evidence="3">The sequence shown here is derived from an EMBL/GenBank/DDBJ whole genome shotgun (WGS) entry which is preliminary data.</text>
</comment>
<reference evidence="3 4" key="1">
    <citation type="submission" date="2018-08" db="EMBL/GenBank/DDBJ databases">
        <title>Thalassotalea euphylliae genome.</title>
        <authorList>
            <person name="Summers S."/>
            <person name="Rice S.A."/>
            <person name="Freckelton M.L."/>
            <person name="Nedved B.T."/>
            <person name="Hadfield M.G."/>
        </authorList>
    </citation>
    <scope>NUCLEOTIDE SEQUENCE [LARGE SCALE GENOMIC DNA]</scope>
    <source>
        <strain evidence="3 4">H1</strain>
    </source>
</reference>
<evidence type="ECO:0000259" key="2">
    <source>
        <dbReference type="Pfam" id="PF03466"/>
    </source>
</evidence>
<dbReference type="PANTHER" id="PTHR30537">
    <property type="entry name" value="HTH-TYPE TRANSCRIPTIONAL REGULATOR"/>
    <property type="match status" value="1"/>
</dbReference>
<dbReference type="InterPro" id="IPR005119">
    <property type="entry name" value="LysR_subst-bd"/>
</dbReference>
<name>A0A3E0TNR8_9GAMM</name>
<dbReference type="PANTHER" id="PTHR30537:SF5">
    <property type="entry name" value="HTH-TYPE TRANSCRIPTIONAL ACTIVATOR TTDR-RELATED"/>
    <property type="match status" value="1"/>
</dbReference>
<comment type="similarity">
    <text evidence="1">Belongs to the LysR transcriptional regulatory family.</text>
</comment>
<dbReference type="Proteomes" id="UP000256478">
    <property type="component" value="Unassembled WGS sequence"/>
</dbReference>
<sequence length="151" mass="17175">MVARQLTKPMKEAFFVSPDYIKQYGLPTSPNELQQHKLIQYRFITSNQLVPVLLNDNGQTVTVEMPNALIVNDTSLMVDAALKGLGIGRIVEPLVTELIDSGQLVPVLPEYWYPYSALYVYFHQDAQKAKRVRVLIDFLLEKLMPPAERKA</sequence>
<dbReference type="SUPFAM" id="SSF53850">
    <property type="entry name" value="Periplasmic binding protein-like II"/>
    <property type="match status" value="1"/>
</dbReference>
<feature type="domain" description="LysR substrate-binding" evidence="2">
    <location>
        <begin position="14"/>
        <end position="143"/>
    </location>
</feature>
<protein>
    <recommendedName>
        <fullName evidence="2">LysR substrate-binding domain-containing protein</fullName>
    </recommendedName>
</protein>
<dbReference type="Pfam" id="PF03466">
    <property type="entry name" value="LysR_substrate"/>
    <property type="match status" value="1"/>
</dbReference>
<dbReference type="EMBL" id="QUOU01000001">
    <property type="protein sequence ID" value="REL26199.1"/>
    <property type="molecule type" value="Genomic_DNA"/>
</dbReference>
<dbReference type="AlphaFoldDB" id="A0A3E0TNR8"/>
<dbReference type="OrthoDB" id="464481at2"/>
<dbReference type="Gene3D" id="3.40.190.290">
    <property type="match status" value="1"/>
</dbReference>
<evidence type="ECO:0000256" key="1">
    <source>
        <dbReference type="ARBA" id="ARBA00009437"/>
    </source>
</evidence>
<evidence type="ECO:0000313" key="4">
    <source>
        <dbReference type="Proteomes" id="UP000256478"/>
    </source>
</evidence>
<proteinExistence type="inferred from homology"/>
<dbReference type="InterPro" id="IPR058163">
    <property type="entry name" value="LysR-type_TF_proteobact-type"/>
</dbReference>
<gene>
    <name evidence="3" type="ORF">DXX93_06110</name>
</gene>
<evidence type="ECO:0000313" key="3">
    <source>
        <dbReference type="EMBL" id="REL26199.1"/>
    </source>
</evidence>